<evidence type="ECO:0000256" key="3">
    <source>
        <dbReference type="ARBA" id="ARBA00022448"/>
    </source>
</evidence>
<gene>
    <name evidence="9" type="ORF">B0I18_11348</name>
</gene>
<evidence type="ECO:0000313" key="9">
    <source>
        <dbReference type="EMBL" id="PSK89036.1"/>
    </source>
</evidence>
<organism evidence="9 10">
    <name type="scientific">Taibaiella chishuiensis</name>
    <dbReference type="NCBI Taxonomy" id="1434707"/>
    <lineage>
        <taxon>Bacteria</taxon>
        <taxon>Pseudomonadati</taxon>
        <taxon>Bacteroidota</taxon>
        <taxon>Chitinophagia</taxon>
        <taxon>Chitinophagales</taxon>
        <taxon>Chitinophagaceae</taxon>
        <taxon>Taibaiella</taxon>
    </lineage>
</organism>
<protein>
    <submittedName>
        <fullName evidence="9">Outer membrane protein TolC</fullName>
    </submittedName>
</protein>
<comment type="caution">
    <text evidence="9">The sequence shown here is derived from an EMBL/GenBank/DDBJ whole genome shotgun (WGS) entry which is preliminary data.</text>
</comment>
<dbReference type="GO" id="GO:0015288">
    <property type="term" value="F:porin activity"/>
    <property type="evidence" value="ECO:0007669"/>
    <property type="project" value="TreeGrafter"/>
</dbReference>
<evidence type="ECO:0000256" key="5">
    <source>
        <dbReference type="ARBA" id="ARBA00022692"/>
    </source>
</evidence>
<dbReference type="EMBL" id="PYGD01000013">
    <property type="protein sequence ID" value="PSK89036.1"/>
    <property type="molecule type" value="Genomic_DNA"/>
</dbReference>
<dbReference type="GO" id="GO:0015562">
    <property type="term" value="F:efflux transmembrane transporter activity"/>
    <property type="evidence" value="ECO:0007669"/>
    <property type="project" value="InterPro"/>
</dbReference>
<keyword evidence="5" id="KW-0812">Transmembrane</keyword>
<dbReference type="PANTHER" id="PTHR30026">
    <property type="entry name" value="OUTER MEMBRANE PROTEIN TOLC"/>
    <property type="match status" value="1"/>
</dbReference>
<dbReference type="GO" id="GO:1990281">
    <property type="term" value="C:efflux pump complex"/>
    <property type="evidence" value="ECO:0007669"/>
    <property type="project" value="TreeGrafter"/>
</dbReference>
<dbReference type="PANTHER" id="PTHR30026:SF20">
    <property type="entry name" value="OUTER MEMBRANE PROTEIN TOLC"/>
    <property type="match status" value="1"/>
</dbReference>
<dbReference type="Proteomes" id="UP000240572">
    <property type="component" value="Unassembled WGS sequence"/>
</dbReference>
<evidence type="ECO:0000256" key="2">
    <source>
        <dbReference type="ARBA" id="ARBA00007613"/>
    </source>
</evidence>
<comment type="subcellular location">
    <subcellularLocation>
        <location evidence="1">Cell outer membrane</location>
    </subcellularLocation>
</comment>
<keyword evidence="4" id="KW-1134">Transmembrane beta strand</keyword>
<dbReference type="SUPFAM" id="SSF56954">
    <property type="entry name" value="Outer membrane efflux proteins (OEP)"/>
    <property type="match status" value="1"/>
</dbReference>
<dbReference type="Pfam" id="PF02321">
    <property type="entry name" value="OEP"/>
    <property type="match status" value="2"/>
</dbReference>
<dbReference type="RefSeq" id="WP_106525064.1">
    <property type="nucleotide sequence ID" value="NZ_PYGD01000013.1"/>
</dbReference>
<dbReference type="Gene3D" id="1.20.1600.10">
    <property type="entry name" value="Outer membrane efflux proteins (OEP)"/>
    <property type="match status" value="1"/>
</dbReference>
<keyword evidence="3" id="KW-0813">Transport</keyword>
<accession>A0A2P8CVR6</accession>
<name>A0A2P8CVR6_9BACT</name>
<evidence type="ECO:0000256" key="4">
    <source>
        <dbReference type="ARBA" id="ARBA00022452"/>
    </source>
</evidence>
<dbReference type="AlphaFoldDB" id="A0A2P8CVR6"/>
<dbReference type="OrthoDB" id="9771205at2"/>
<dbReference type="InterPro" id="IPR051906">
    <property type="entry name" value="TolC-like"/>
</dbReference>
<feature type="signal peptide" evidence="8">
    <location>
        <begin position="1"/>
        <end position="20"/>
    </location>
</feature>
<dbReference type="GO" id="GO:0009279">
    <property type="term" value="C:cell outer membrane"/>
    <property type="evidence" value="ECO:0007669"/>
    <property type="project" value="UniProtKB-SubCell"/>
</dbReference>
<keyword evidence="7" id="KW-0998">Cell outer membrane</keyword>
<dbReference type="InterPro" id="IPR003423">
    <property type="entry name" value="OMP_efflux"/>
</dbReference>
<feature type="chain" id="PRO_5015121531" evidence="8">
    <location>
        <begin position="21"/>
        <end position="440"/>
    </location>
</feature>
<evidence type="ECO:0000256" key="6">
    <source>
        <dbReference type="ARBA" id="ARBA00023136"/>
    </source>
</evidence>
<evidence type="ECO:0000256" key="1">
    <source>
        <dbReference type="ARBA" id="ARBA00004442"/>
    </source>
</evidence>
<reference evidence="9 10" key="1">
    <citation type="submission" date="2018-03" db="EMBL/GenBank/DDBJ databases">
        <title>Genomic Encyclopedia of Type Strains, Phase III (KMG-III): the genomes of soil and plant-associated and newly described type strains.</title>
        <authorList>
            <person name="Whitman W."/>
        </authorList>
    </citation>
    <scope>NUCLEOTIDE SEQUENCE [LARGE SCALE GENOMIC DNA]</scope>
    <source>
        <strain evidence="9 10">CGMCC 1.12700</strain>
    </source>
</reference>
<evidence type="ECO:0000313" key="10">
    <source>
        <dbReference type="Proteomes" id="UP000240572"/>
    </source>
</evidence>
<sequence>MKLKIGIALIAVLSLNRSYAQDKSPGEDPVLTLKDAVDAALDQNFDIRIAKVTLDQARANNTIGNAGMLPAVTAIGGVNGTLTDAHIELASGDVQNRKGARSETLSGAVQLDWVLFDGLRMFASKRRLEELERMGNTNLKQQVQGTIANVIAGYAEVVRQKQQLVAIDTAMALAKVRMDLAQRKFEVGTSAKTDYLQAQVDFNASKSAYLVQAANLRQAKDSLMILLGRDQFANYDVQDSLHLNKNIQYKNKDQWIDRNYSLQLAQQQKKVSEYDLKIANGAQLPVLNFSADYNYNRTQNGAGVTLFNRVYGPQAGLNLSMPLFNGFNLQRQKKVARQEVFRQDLLVQQLSTRIAARYRTAWRSYDNALQALALEKENINYAKENVMIQQARFRVGVANTLELREAENSYVTALTRLVDAAYTVKVTETRLLEIENNLVQ</sequence>
<keyword evidence="8" id="KW-0732">Signal</keyword>
<comment type="similarity">
    <text evidence="2">Belongs to the outer membrane factor (OMF) (TC 1.B.17) family.</text>
</comment>
<keyword evidence="10" id="KW-1185">Reference proteome</keyword>
<evidence type="ECO:0000256" key="8">
    <source>
        <dbReference type="SAM" id="SignalP"/>
    </source>
</evidence>
<proteinExistence type="inferred from homology"/>
<evidence type="ECO:0000256" key="7">
    <source>
        <dbReference type="ARBA" id="ARBA00023237"/>
    </source>
</evidence>
<keyword evidence="6" id="KW-0472">Membrane</keyword>